<evidence type="ECO:0000256" key="1">
    <source>
        <dbReference type="SAM" id="Phobius"/>
    </source>
</evidence>
<proteinExistence type="predicted"/>
<feature type="transmembrane region" description="Helical" evidence="1">
    <location>
        <begin position="23"/>
        <end position="46"/>
    </location>
</feature>
<gene>
    <name evidence="2" type="ORF">KSZ_19660</name>
</gene>
<feature type="transmembrane region" description="Helical" evidence="1">
    <location>
        <begin position="61"/>
        <end position="85"/>
    </location>
</feature>
<sequence length="212" mass="23802">MSAPSNPDFEQYRQRLMHRRRYYPIYGLLMVITGGLGALGLASLYIDNPLSILAYNQPGGLLHVFLLLAFLAFIIGGIICISYAFKAPALADIQRYRQTERHRLFLQAYGHVTPWWSRLVIRILITLLGLLFCTGGVLVTAQFGLGALDGWIYLLVGAFLISLVCYFIPRELRKLPALSAEQLAQNWIAGEATTGEDIILENTALQKEEERD</sequence>
<organism evidence="2 3">
    <name type="scientific">Dictyobacter formicarum</name>
    <dbReference type="NCBI Taxonomy" id="2778368"/>
    <lineage>
        <taxon>Bacteria</taxon>
        <taxon>Bacillati</taxon>
        <taxon>Chloroflexota</taxon>
        <taxon>Ktedonobacteria</taxon>
        <taxon>Ktedonobacterales</taxon>
        <taxon>Dictyobacteraceae</taxon>
        <taxon>Dictyobacter</taxon>
    </lineage>
</organism>
<name>A0ABQ3VCS5_9CHLR</name>
<keyword evidence="1" id="KW-1133">Transmembrane helix</keyword>
<reference evidence="2 3" key="1">
    <citation type="journal article" date="2021" name="Int. J. Syst. Evol. Microbiol.">
        <title>Reticulibacter mediterranei gen. nov., sp. nov., within the new family Reticulibacteraceae fam. nov., and Ktedonospora formicarum gen. nov., sp. nov., Ktedonobacter robiniae sp. nov., Dictyobacter formicarum sp. nov. and Dictyobacter arantiisoli sp. nov., belonging to the class Ktedonobacteria.</title>
        <authorList>
            <person name="Yabe S."/>
            <person name="Zheng Y."/>
            <person name="Wang C.M."/>
            <person name="Sakai Y."/>
            <person name="Abe K."/>
            <person name="Yokota A."/>
            <person name="Donadio S."/>
            <person name="Cavaletti L."/>
            <person name="Monciardini P."/>
        </authorList>
    </citation>
    <scope>NUCLEOTIDE SEQUENCE [LARGE SCALE GENOMIC DNA]</scope>
    <source>
        <strain evidence="2 3">SOSP1-9</strain>
    </source>
</reference>
<protein>
    <submittedName>
        <fullName evidence="2">Uncharacterized protein</fullName>
    </submittedName>
</protein>
<feature type="transmembrane region" description="Helical" evidence="1">
    <location>
        <begin position="151"/>
        <end position="169"/>
    </location>
</feature>
<dbReference type="EMBL" id="BNJJ01000004">
    <property type="protein sequence ID" value="GHO83960.1"/>
    <property type="molecule type" value="Genomic_DNA"/>
</dbReference>
<keyword evidence="1" id="KW-0812">Transmembrane</keyword>
<keyword evidence="3" id="KW-1185">Reference proteome</keyword>
<dbReference type="Proteomes" id="UP000635565">
    <property type="component" value="Unassembled WGS sequence"/>
</dbReference>
<evidence type="ECO:0000313" key="2">
    <source>
        <dbReference type="EMBL" id="GHO83960.1"/>
    </source>
</evidence>
<feature type="transmembrane region" description="Helical" evidence="1">
    <location>
        <begin position="119"/>
        <end position="145"/>
    </location>
</feature>
<comment type="caution">
    <text evidence="2">The sequence shown here is derived from an EMBL/GenBank/DDBJ whole genome shotgun (WGS) entry which is preliminary data.</text>
</comment>
<evidence type="ECO:0000313" key="3">
    <source>
        <dbReference type="Proteomes" id="UP000635565"/>
    </source>
</evidence>
<keyword evidence="1" id="KW-0472">Membrane</keyword>
<accession>A0ABQ3VCS5</accession>
<dbReference type="RefSeq" id="WP_201361586.1">
    <property type="nucleotide sequence ID" value="NZ_BNJJ01000004.1"/>
</dbReference>